<dbReference type="NCBIfam" id="TIGR00676">
    <property type="entry name" value="fadh2"/>
    <property type="match status" value="1"/>
</dbReference>
<evidence type="ECO:0000256" key="1">
    <source>
        <dbReference type="ARBA" id="ARBA00001974"/>
    </source>
</evidence>
<dbReference type="EC" id="1.5.1.54" evidence="12"/>
<dbReference type="SUPFAM" id="SSF51730">
    <property type="entry name" value="FAD-linked oxidoreductase"/>
    <property type="match status" value="1"/>
</dbReference>
<reference evidence="13 14" key="1">
    <citation type="submission" date="2019-11" db="EMBL/GenBank/DDBJ databases">
        <authorList>
            <person name="Jiang L.-Q."/>
        </authorList>
    </citation>
    <scope>NUCLEOTIDE SEQUENCE [LARGE SCALE GENOMIC DNA]</scope>
    <source>
        <strain evidence="13 14">YIM 132087</strain>
    </source>
</reference>
<evidence type="ECO:0000256" key="8">
    <source>
        <dbReference type="ARBA" id="ARBA00023027"/>
    </source>
</evidence>
<keyword evidence="8" id="KW-0520">NAD</keyword>
<evidence type="ECO:0000256" key="2">
    <source>
        <dbReference type="ARBA" id="ARBA00004777"/>
    </source>
</evidence>
<evidence type="ECO:0000313" key="13">
    <source>
        <dbReference type="EMBL" id="MTD17514.1"/>
    </source>
</evidence>
<organism evidence="13 14">
    <name type="scientific">Nakamurella alba</name>
    <dbReference type="NCBI Taxonomy" id="2665158"/>
    <lineage>
        <taxon>Bacteria</taxon>
        <taxon>Bacillati</taxon>
        <taxon>Actinomycetota</taxon>
        <taxon>Actinomycetes</taxon>
        <taxon>Nakamurellales</taxon>
        <taxon>Nakamurellaceae</taxon>
        <taxon>Nakamurella</taxon>
    </lineage>
</organism>
<comment type="pathway">
    <text evidence="2 12">One-carbon metabolism; tetrahydrofolate interconversion.</text>
</comment>
<comment type="similarity">
    <text evidence="3 12">Belongs to the methylenetetrahydrofolate reductase family.</text>
</comment>
<dbReference type="GO" id="GO:0035999">
    <property type="term" value="P:tetrahydrofolate interconversion"/>
    <property type="evidence" value="ECO:0007669"/>
    <property type="project" value="UniProtKB-UniPathway"/>
</dbReference>
<name>A0A7K1FXF7_9ACTN</name>
<evidence type="ECO:0000256" key="11">
    <source>
        <dbReference type="ARBA" id="ARBA00048628"/>
    </source>
</evidence>
<dbReference type="Pfam" id="PF02219">
    <property type="entry name" value="MTHFR"/>
    <property type="match status" value="1"/>
</dbReference>
<proteinExistence type="inferred from homology"/>
<dbReference type="PANTHER" id="PTHR45754">
    <property type="entry name" value="METHYLENETETRAHYDROFOLATE REDUCTASE"/>
    <property type="match status" value="1"/>
</dbReference>
<gene>
    <name evidence="13" type="primary">metF</name>
    <name evidence="13" type="ORF">GIS00_26655</name>
</gene>
<dbReference type="CDD" id="cd00537">
    <property type="entry name" value="MTHFR"/>
    <property type="match status" value="1"/>
</dbReference>
<sequence>MVTVRDRLAAPGPHFSVEFMPPRSDEEEASLWLAVRRLEPLQPAFVSVTYGAGGSRRDRTIRITERIATETTLLPVAHLTAVGHSVAELRHVIGSYASVGVRNILALRGDPPGEDVTAEWVKHPEGVEYAEELVALIKRLGPFSVGVAAYPDMHPRSPDPQSDIEFFAAKVRAGADYAITQMLFSAQDWVGLRDRAASVDVDIPLLPGIMPVTSYQRLMRICELSGQKVPDDLAARLLEVKGDAAAGRAIGMEHAIDMARKLLDEGAPGLHFYTFNRSKATVEVLEALGWAPTPART</sequence>
<dbReference type="InterPro" id="IPR003171">
    <property type="entry name" value="Mehydrof_redctse-like"/>
</dbReference>
<comment type="caution">
    <text evidence="13">The sequence shown here is derived from an EMBL/GenBank/DDBJ whole genome shotgun (WGS) entry which is preliminary data.</text>
</comment>
<keyword evidence="5 12" id="KW-0285">Flavoprotein</keyword>
<evidence type="ECO:0000313" key="14">
    <source>
        <dbReference type="Proteomes" id="UP000460221"/>
    </source>
</evidence>
<dbReference type="InterPro" id="IPR004620">
    <property type="entry name" value="MTHF_reductase_bac"/>
</dbReference>
<dbReference type="GO" id="GO:0005829">
    <property type="term" value="C:cytosol"/>
    <property type="evidence" value="ECO:0007669"/>
    <property type="project" value="InterPro"/>
</dbReference>
<protein>
    <recommendedName>
        <fullName evidence="12">Methylenetetrahydrofolate reductase</fullName>
        <ecNumber evidence="12">1.5.1.54</ecNumber>
    </recommendedName>
</protein>
<evidence type="ECO:0000256" key="6">
    <source>
        <dbReference type="ARBA" id="ARBA00022827"/>
    </source>
</evidence>
<keyword evidence="14" id="KW-1185">Reference proteome</keyword>
<comment type="pathway">
    <text evidence="10">Amino-acid biosynthesis; L-methionine biosynthesis via de novo pathway.</text>
</comment>
<evidence type="ECO:0000256" key="7">
    <source>
        <dbReference type="ARBA" id="ARBA00023002"/>
    </source>
</evidence>
<keyword evidence="6 12" id="KW-0274">FAD</keyword>
<dbReference type="UniPathway" id="UPA00193"/>
<keyword evidence="9" id="KW-0486">Methionine biosynthesis</keyword>
<evidence type="ECO:0000256" key="9">
    <source>
        <dbReference type="ARBA" id="ARBA00023167"/>
    </source>
</evidence>
<evidence type="ECO:0000256" key="5">
    <source>
        <dbReference type="ARBA" id="ARBA00022630"/>
    </source>
</evidence>
<evidence type="ECO:0000256" key="12">
    <source>
        <dbReference type="RuleBase" id="RU003862"/>
    </source>
</evidence>
<dbReference type="InterPro" id="IPR029041">
    <property type="entry name" value="FAD-linked_oxidoreductase-like"/>
</dbReference>
<dbReference type="Proteomes" id="UP000460221">
    <property type="component" value="Unassembled WGS sequence"/>
</dbReference>
<comment type="catalytic activity">
    <reaction evidence="11">
        <text>(6S)-5-methyl-5,6,7,8-tetrahydrofolate + NAD(+) = (6R)-5,10-methylene-5,6,7,8-tetrahydrofolate + NADH + H(+)</text>
        <dbReference type="Rhea" id="RHEA:19821"/>
        <dbReference type="ChEBI" id="CHEBI:15378"/>
        <dbReference type="ChEBI" id="CHEBI:15636"/>
        <dbReference type="ChEBI" id="CHEBI:18608"/>
        <dbReference type="ChEBI" id="CHEBI:57540"/>
        <dbReference type="ChEBI" id="CHEBI:57945"/>
        <dbReference type="EC" id="1.5.1.54"/>
    </reaction>
    <physiologicalReaction direction="right-to-left" evidence="11">
        <dbReference type="Rhea" id="RHEA:19823"/>
    </physiologicalReaction>
</comment>
<evidence type="ECO:0000256" key="3">
    <source>
        <dbReference type="ARBA" id="ARBA00006743"/>
    </source>
</evidence>
<evidence type="ECO:0000256" key="10">
    <source>
        <dbReference type="ARBA" id="ARBA00034478"/>
    </source>
</evidence>
<dbReference type="GO" id="GO:0106312">
    <property type="term" value="F:methylenetetrahydrofolate reductase (NADH) activity"/>
    <property type="evidence" value="ECO:0007669"/>
    <property type="project" value="UniProtKB-EC"/>
</dbReference>
<dbReference type="PANTHER" id="PTHR45754:SF3">
    <property type="entry name" value="METHYLENETETRAHYDROFOLATE REDUCTASE (NADPH)"/>
    <property type="match status" value="1"/>
</dbReference>
<dbReference type="GO" id="GO:0009086">
    <property type="term" value="P:methionine biosynthetic process"/>
    <property type="evidence" value="ECO:0007669"/>
    <property type="project" value="UniProtKB-KW"/>
</dbReference>
<dbReference type="Gene3D" id="3.20.20.220">
    <property type="match status" value="1"/>
</dbReference>
<comment type="cofactor">
    <cofactor evidence="1 12">
        <name>FAD</name>
        <dbReference type="ChEBI" id="CHEBI:57692"/>
    </cofactor>
</comment>
<dbReference type="GO" id="GO:0071949">
    <property type="term" value="F:FAD binding"/>
    <property type="evidence" value="ECO:0007669"/>
    <property type="project" value="TreeGrafter"/>
</dbReference>
<dbReference type="EMBL" id="WLYK01000023">
    <property type="protein sequence ID" value="MTD17514.1"/>
    <property type="molecule type" value="Genomic_DNA"/>
</dbReference>
<keyword evidence="4" id="KW-0028">Amino-acid biosynthesis</keyword>
<keyword evidence="7 12" id="KW-0560">Oxidoreductase</keyword>
<dbReference type="AlphaFoldDB" id="A0A7K1FXF7"/>
<accession>A0A7K1FXF7</accession>
<evidence type="ECO:0000256" key="4">
    <source>
        <dbReference type="ARBA" id="ARBA00022605"/>
    </source>
</evidence>